<accession>A0AAU8A9C2</accession>
<dbReference type="SUPFAM" id="SSF55315">
    <property type="entry name" value="L30e-like"/>
    <property type="match status" value="1"/>
</dbReference>
<dbReference type="AlphaFoldDB" id="A0AAU8A9C2"/>
<dbReference type="RefSeq" id="WP_079547579.1">
    <property type="nucleotide sequence ID" value="NZ_CP117826.1"/>
</dbReference>
<dbReference type="EMBL" id="CP117826">
    <property type="protein sequence ID" value="XCC62624.1"/>
    <property type="molecule type" value="Genomic_DNA"/>
</dbReference>
<reference evidence="2" key="1">
    <citation type="submission" date="2023-02" db="EMBL/GenBank/DDBJ databases">
        <title>Gut commensal Christensenella minuta modulates host metabolism via a new class of secondary bile acids.</title>
        <authorList>
            <person name="Liu C."/>
        </authorList>
    </citation>
    <scope>NUCLEOTIDE SEQUENCE</scope>
    <source>
        <strain evidence="2">CA70</strain>
    </source>
</reference>
<organism evidence="2">
    <name type="scientific">Christensenella massiliensis</name>
    <dbReference type="NCBI Taxonomy" id="1805714"/>
    <lineage>
        <taxon>Bacteria</taxon>
        <taxon>Bacillati</taxon>
        <taxon>Bacillota</taxon>
        <taxon>Clostridia</taxon>
        <taxon>Christensenellales</taxon>
        <taxon>Christensenellaceae</taxon>
        <taxon>Christensenella</taxon>
    </lineage>
</organism>
<dbReference type="InterPro" id="IPR029064">
    <property type="entry name" value="Ribosomal_eL30-like_sf"/>
</dbReference>
<gene>
    <name evidence="2" type="ORF">PUP29_01470</name>
</gene>
<evidence type="ECO:0000313" key="2">
    <source>
        <dbReference type="EMBL" id="XCC62624.1"/>
    </source>
</evidence>
<dbReference type="InterPro" id="IPR004038">
    <property type="entry name" value="Ribosomal_eL8/eL30/eS12/Gad45"/>
</dbReference>
<proteinExistence type="predicted"/>
<feature type="domain" description="Ribosomal protein eL8/eL30/eS12/Gadd45" evidence="1">
    <location>
        <begin position="10"/>
        <end position="82"/>
    </location>
</feature>
<dbReference type="Pfam" id="PF01248">
    <property type="entry name" value="Ribosomal_L7Ae"/>
    <property type="match status" value="1"/>
</dbReference>
<evidence type="ECO:0000259" key="1">
    <source>
        <dbReference type="Pfam" id="PF01248"/>
    </source>
</evidence>
<protein>
    <submittedName>
        <fullName evidence="2">Ribosomal L7Ae/L30e/S12e/Gadd45 family protein</fullName>
    </submittedName>
</protein>
<name>A0AAU8A9C2_9FIRM</name>
<sequence length="112" mass="12433">MATHESFFKFLGLAARARKIVYGMQAVEQAVKKGKAKLVILDGSASENTKKAIMDACTYYRIRLVILEERGILEASFHKPNNKVIGIVCPQFAQSAMDKYYANSGGETIEQD</sequence>
<dbReference type="Gene3D" id="3.30.1330.30">
    <property type="match status" value="1"/>
</dbReference>